<evidence type="ECO:0000313" key="2">
    <source>
        <dbReference type="EMBL" id="GAD52561.1"/>
    </source>
</evidence>
<accession>U2YF38</accession>
<feature type="transmembrane region" description="Helical" evidence="1">
    <location>
        <begin position="81"/>
        <end position="102"/>
    </location>
</feature>
<dbReference type="Pfam" id="PF04018">
    <property type="entry name" value="VCA0040-like"/>
    <property type="match status" value="1"/>
</dbReference>
<dbReference type="PANTHER" id="PTHR37308:SF1">
    <property type="entry name" value="POLYPRENYL-PHOSPHATE TRANSPORTER"/>
    <property type="match status" value="1"/>
</dbReference>
<sequence length="311" mass="31687">MSAREWFGVYLRGVAMGAADAVPGVSGGTIALITGIYARLIDAVAGLDPRAFLALVGPVVRAPVDAAARRTVRDELVRMDVPFLCVLAVGVVSAVVTVANVVQYALSAYPVATYAFFFGLVLASVLLLASDVRLGTPRHAVVAVVGFALAFVASGPAQSHLPANPLTTFLVGALAICAMVLPGISGSLILLTLGEYDRLTGAVHAATAAALAGDVQGFGGPATTLVVFACGALVGLLSFARVVAWAFDHYRAATLTFLVALMTGALRAPLRLALADVAAVDAVVVGRFVALAFLGALIIVALERASDGVGY</sequence>
<feature type="transmembrane region" description="Helical" evidence="1">
    <location>
        <begin position="169"/>
        <end position="191"/>
    </location>
</feature>
<name>U2YF38_9EURY</name>
<dbReference type="InterPro" id="IPR007163">
    <property type="entry name" value="VCA0040-like"/>
</dbReference>
<dbReference type="EMBL" id="BATA01000026">
    <property type="protein sequence ID" value="GAD52561.1"/>
    <property type="molecule type" value="Genomic_DNA"/>
</dbReference>
<reference evidence="2 3" key="1">
    <citation type="submission" date="2013-09" db="EMBL/GenBank/DDBJ databases">
        <title>Whole genome sequencing of Halarchaeum acidiphilum strain MH1-52-1.</title>
        <authorList>
            <person name="Shimane Y."/>
            <person name="Minegishi H."/>
            <person name="Nishi S."/>
            <person name="Echigo A."/>
            <person name="Shuto A."/>
            <person name="Konishi M."/>
            <person name="Ito T."/>
            <person name="Ohkuma M."/>
            <person name="Ohta Y."/>
            <person name="Nagano Y."/>
            <person name="Tsubouchi T."/>
            <person name="Mori K."/>
            <person name="Usui K."/>
            <person name="Kamekura M."/>
            <person name="Usami R."/>
            <person name="Takaki Y."/>
            <person name="Hatada Y."/>
        </authorList>
    </citation>
    <scope>NUCLEOTIDE SEQUENCE [LARGE SCALE GENOMIC DNA]</scope>
    <source>
        <strain evidence="2 3">JCM 16109</strain>
    </source>
</reference>
<feature type="transmembrane region" description="Helical" evidence="1">
    <location>
        <begin position="225"/>
        <end position="246"/>
    </location>
</feature>
<comment type="caution">
    <text evidence="2">The sequence shown here is derived from an EMBL/GenBank/DDBJ whole genome shotgun (WGS) entry which is preliminary data.</text>
</comment>
<gene>
    <name evidence="2" type="ORF">MBEHAL_1321</name>
</gene>
<keyword evidence="1" id="KW-0472">Membrane</keyword>
<keyword evidence="1" id="KW-0812">Transmembrane</keyword>
<feature type="transmembrane region" description="Helical" evidence="1">
    <location>
        <begin position="282"/>
        <end position="302"/>
    </location>
</feature>
<dbReference type="OrthoDB" id="313161at2157"/>
<proteinExistence type="predicted"/>
<evidence type="ECO:0000256" key="1">
    <source>
        <dbReference type="SAM" id="Phobius"/>
    </source>
</evidence>
<keyword evidence="3" id="KW-1185">Reference proteome</keyword>
<feature type="transmembrane region" description="Helical" evidence="1">
    <location>
        <begin position="140"/>
        <end position="157"/>
    </location>
</feature>
<dbReference type="eggNOG" id="arCOG04565">
    <property type="taxonomic scope" value="Archaea"/>
</dbReference>
<evidence type="ECO:0000313" key="3">
    <source>
        <dbReference type="Proteomes" id="UP000016986"/>
    </source>
</evidence>
<keyword evidence="1" id="KW-1133">Transmembrane helix</keyword>
<dbReference type="PANTHER" id="PTHR37308">
    <property type="entry name" value="INTEGRAL MEMBRANE PROTEIN"/>
    <property type="match status" value="1"/>
</dbReference>
<dbReference type="Proteomes" id="UP000016986">
    <property type="component" value="Unassembled WGS sequence"/>
</dbReference>
<organism evidence="2 3">
    <name type="scientific">Halarchaeum acidiphilum MH1-52-1</name>
    <dbReference type="NCBI Taxonomy" id="1261545"/>
    <lineage>
        <taxon>Archaea</taxon>
        <taxon>Methanobacteriati</taxon>
        <taxon>Methanobacteriota</taxon>
        <taxon>Stenosarchaea group</taxon>
        <taxon>Halobacteria</taxon>
        <taxon>Halobacteriales</taxon>
        <taxon>Halobacteriaceae</taxon>
    </lineage>
</organism>
<feature type="transmembrane region" description="Helical" evidence="1">
    <location>
        <begin position="252"/>
        <end position="270"/>
    </location>
</feature>
<dbReference type="RefSeq" id="WP_021780139.1">
    <property type="nucleotide sequence ID" value="NZ_BATA01000026.1"/>
</dbReference>
<protein>
    <submittedName>
        <fullName evidence="2">Membrane protein</fullName>
    </submittedName>
</protein>
<dbReference type="AlphaFoldDB" id="U2YF38"/>
<feature type="transmembrane region" description="Helical" evidence="1">
    <location>
        <begin position="108"/>
        <end position="128"/>
    </location>
</feature>